<evidence type="ECO:0000259" key="11">
    <source>
        <dbReference type="Pfam" id="PF17946"/>
    </source>
</evidence>
<dbReference type="OrthoDB" id="9762834at2"/>
<evidence type="ECO:0000256" key="3">
    <source>
        <dbReference type="ARBA" id="ARBA00022763"/>
    </source>
</evidence>
<accession>Q7VBK2</accession>
<protein>
    <submittedName>
        <fullName evidence="12">Exonuclease V gamma subunit</fullName>
    </submittedName>
</protein>
<keyword evidence="9" id="KW-0234">DNA repair</keyword>
<dbReference type="Gene3D" id="1.10.10.160">
    <property type="match status" value="1"/>
</dbReference>
<keyword evidence="2" id="KW-0547">Nucleotide-binding</keyword>
<dbReference type="eggNOG" id="COG1330">
    <property type="taxonomic scope" value="Bacteria"/>
</dbReference>
<dbReference type="PANTHER" id="PTHR30591:SF1">
    <property type="entry name" value="RECBCD ENZYME SUBUNIT RECC"/>
    <property type="match status" value="1"/>
</dbReference>
<dbReference type="InterPro" id="IPR013986">
    <property type="entry name" value="DExx_box_DNA_helicase_dom_sf"/>
</dbReference>
<keyword evidence="13" id="KW-1185">Reference proteome</keyword>
<dbReference type="GO" id="GO:0004386">
    <property type="term" value="F:helicase activity"/>
    <property type="evidence" value="ECO:0007669"/>
    <property type="project" value="UniProtKB-KW"/>
</dbReference>
<proteinExistence type="inferred from homology"/>
<dbReference type="Gene3D" id="1.10.486.10">
    <property type="entry name" value="PCRA, domain 4"/>
    <property type="match status" value="1"/>
</dbReference>
<evidence type="ECO:0000256" key="10">
    <source>
        <dbReference type="SAM" id="Coils"/>
    </source>
</evidence>
<dbReference type="PATRIC" id="fig|167539.5.peg.1140"/>
<dbReference type="SUPFAM" id="SSF52540">
    <property type="entry name" value="P-loop containing nucleoside triphosphate hydrolases"/>
    <property type="match status" value="2"/>
</dbReference>
<dbReference type="KEGG" id="pma:Pro_1090"/>
<dbReference type="InterPro" id="IPR041500">
    <property type="entry name" value="RecC_C"/>
</dbReference>
<keyword evidence="1" id="KW-0540">Nuclease</keyword>
<dbReference type="EMBL" id="AE017126">
    <property type="protein sequence ID" value="AAQ00135.1"/>
    <property type="molecule type" value="Genomic_DNA"/>
</dbReference>
<evidence type="ECO:0000256" key="5">
    <source>
        <dbReference type="ARBA" id="ARBA00022806"/>
    </source>
</evidence>
<dbReference type="EnsemblBacteria" id="AAQ00135">
    <property type="protein sequence ID" value="AAQ00135"/>
    <property type="gene ID" value="Pro_1090"/>
</dbReference>
<dbReference type="InterPro" id="IPR011335">
    <property type="entry name" value="Restrct_endonuc-II-like"/>
</dbReference>
<gene>
    <name evidence="12" type="primary">recC</name>
    <name evidence="12" type="ordered locus">Pro_1090</name>
</gene>
<evidence type="ECO:0000313" key="13">
    <source>
        <dbReference type="Proteomes" id="UP000001420"/>
    </source>
</evidence>
<sequence length="1103" mass="128190">MLTVYRSNRAEWLAEVLAAQLRLNKPKPFQSVEIMVNTWPTSRWLSEQIATFNGISALIEFPFPNSHLRKFVQLFLGLEVTSKDPWNTNQLTWEIIDVLPKLLKEEESKHLHEWIQKGSNNNKELDKRIWTLAKSIANTINEYILYRPDVIAQWWNLDSKPTKSLRDLPPHIKWQPLLLRLLKTKIKSEPICLQINEVVTRLKRKEHSSKELPRDLLIFGVSSLAPIQIELIQALSSVVNVQIFLLTPGQDLWKRCKSRREELGNDWKVPMDGMWMLKTPRIEASLGRMGSEFQQLLEGSGEYQLGEWQEKDLFSMPVKIATYNSKEPTFLEQLQESLVVNKASIQLHRKHKDNSLIFLESPGQRRQVQLIRDQIIQWLATDDTLQPRDIIIMTPQVKRLAPLISSVFNDISATNVNLPWKITDRSQIEKPGLIQFILEFIDIASSRLTALNLDRLLTNPALQNQFKLDQDEVDRITYCLYETGFRWGIDEKDRNGNSTHSLEWCLERWLLGIVLPNEPNFVEGDIAPFSSTFTVNEITKWWNLLSLLCKHLKALRNSRKSNQWVFQLKSIVTDLLENESNRTWEGELFNITIENWSQDSNDCILNIQPLVIKEILTELFSLENGRFGHRSGKITISALEPMRAIPHRVIVLMGLDELVFPRSEERPSFNLLEQKRLLGDPNNCDKDRYVLLEAIMSCRQHLLITWNSRDEKTGEKLEAPAPINQCIDYLKNELSESDQLGLVQSPPPNPLSNENFIATEYQQPISCDRRNLEARIFLDNFTKPKQTALGIPFRWEINYKFKESILTNDIVKSWLRAPQITWLEHLQLRSREKKISIETIDTFNLNELQRYQLLNEELFTQNNLESDNNVLPILLGADDWQKKLRGQGILPPKSAAELECEILEARIASLSSLIRDLGELEEKNLQINNENITYLIIQEDILVVEIGKLKSATIMSAWLQHLQVCLYDDKPRKTLIISRSTTKSSQHQYKLSAEFTPILKKDAMEMLQTIYMLVEQGLTECWPVPPQSGWELFKARYMKKTNSNNYFKKKWKGSFNQHGENHNSEMILCFGYDCDAELFLGNKIFENCLNILYQPILNNFTAR</sequence>
<dbReference type="HAMAP" id="MF_01486">
    <property type="entry name" value="RecC"/>
    <property type="match status" value="1"/>
</dbReference>
<dbReference type="Pfam" id="PF17946">
    <property type="entry name" value="RecC_C"/>
    <property type="match status" value="1"/>
</dbReference>
<dbReference type="HOGENOM" id="CLU_007513_0_0_3"/>
<dbReference type="GO" id="GO:0005524">
    <property type="term" value="F:ATP binding"/>
    <property type="evidence" value="ECO:0007669"/>
    <property type="project" value="UniProtKB-KW"/>
</dbReference>
<keyword evidence="10" id="KW-0175">Coiled coil</keyword>
<evidence type="ECO:0000256" key="4">
    <source>
        <dbReference type="ARBA" id="ARBA00022801"/>
    </source>
</evidence>
<dbReference type="Proteomes" id="UP000001420">
    <property type="component" value="Chromosome"/>
</dbReference>
<dbReference type="SUPFAM" id="SSF52980">
    <property type="entry name" value="Restriction endonuclease-like"/>
    <property type="match status" value="1"/>
</dbReference>
<keyword evidence="6 12" id="KW-0269">Exonuclease</keyword>
<evidence type="ECO:0000256" key="2">
    <source>
        <dbReference type="ARBA" id="ARBA00022741"/>
    </source>
</evidence>
<keyword evidence="4" id="KW-0378">Hydrolase</keyword>
<dbReference type="Gene3D" id="3.40.50.300">
    <property type="entry name" value="P-loop containing nucleotide triphosphate hydrolases"/>
    <property type="match status" value="1"/>
</dbReference>
<dbReference type="Gene3D" id="3.40.50.10930">
    <property type="match status" value="1"/>
</dbReference>
<dbReference type="InterPro" id="IPR027417">
    <property type="entry name" value="P-loop_NTPase"/>
</dbReference>
<keyword evidence="7" id="KW-0067">ATP-binding</keyword>
<keyword evidence="8" id="KW-0238">DNA-binding</keyword>
<dbReference type="GO" id="GO:0009338">
    <property type="term" value="C:exodeoxyribonuclease V complex"/>
    <property type="evidence" value="ECO:0007669"/>
    <property type="project" value="InterPro"/>
</dbReference>
<dbReference type="GO" id="GO:0006310">
    <property type="term" value="P:DNA recombination"/>
    <property type="evidence" value="ECO:0007669"/>
    <property type="project" value="TreeGrafter"/>
</dbReference>
<keyword evidence="3" id="KW-0227">DNA damage</keyword>
<dbReference type="GO" id="GO:0003677">
    <property type="term" value="F:DNA binding"/>
    <property type="evidence" value="ECO:0007669"/>
    <property type="project" value="UniProtKB-KW"/>
</dbReference>
<feature type="domain" description="RecC C-terminal" evidence="11">
    <location>
        <begin position="813"/>
        <end position="1036"/>
    </location>
</feature>
<dbReference type="Gene3D" id="1.10.10.990">
    <property type="match status" value="1"/>
</dbReference>
<evidence type="ECO:0000256" key="6">
    <source>
        <dbReference type="ARBA" id="ARBA00022839"/>
    </source>
</evidence>
<reference evidence="12 13" key="1">
    <citation type="journal article" date="2003" name="Proc. Natl. Acad. Sci. U.S.A.">
        <title>Genome sequence of the cyanobacterium Prochlorococcus marinus SS120, a nearly minimal oxyphototrophic genome.</title>
        <authorList>
            <person name="Dufresne A."/>
            <person name="Salanoubat M."/>
            <person name="Partensky F."/>
            <person name="Artiguenave F."/>
            <person name="Axmann I.M."/>
            <person name="Barbe V."/>
            <person name="Duprat S."/>
            <person name="Galperin M.Y."/>
            <person name="Koonin E.V."/>
            <person name="Le Gall F."/>
            <person name="Makarova K.S."/>
            <person name="Ostrowski M."/>
            <person name="Oztas S."/>
            <person name="Robert C."/>
            <person name="Rogozin I.B."/>
            <person name="Scanlan D.J."/>
            <person name="Tandeau de Marsac N."/>
            <person name="Weissenbach J."/>
            <person name="Wincker P."/>
            <person name="Wolf Y.I."/>
            <person name="Hess W.R."/>
        </authorList>
    </citation>
    <scope>NUCLEOTIDE SEQUENCE [LARGE SCALE GENOMIC DNA]</scope>
    <source>
        <strain evidence="13">SARG / CCMP1375 / SS120</strain>
    </source>
</reference>
<dbReference type="RefSeq" id="WP_011125242.1">
    <property type="nucleotide sequence ID" value="NC_005042.1"/>
</dbReference>
<name>Q7VBK2_PROMA</name>
<evidence type="ECO:0000256" key="8">
    <source>
        <dbReference type="ARBA" id="ARBA00023125"/>
    </source>
</evidence>
<dbReference type="GO" id="GO:0008854">
    <property type="term" value="F:exodeoxyribonuclease V activity"/>
    <property type="evidence" value="ECO:0007669"/>
    <property type="project" value="InterPro"/>
</dbReference>
<feature type="coiled-coil region" evidence="10">
    <location>
        <begin position="893"/>
        <end position="930"/>
    </location>
</feature>
<dbReference type="STRING" id="167539.Pro_1090"/>
<dbReference type="InterPro" id="IPR006697">
    <property type="entry name" value="RecC"/>
</dbReference>
<keyword evidence="5" id="KW-0347">Helicase</keyword>
<evidence type="ECO:0000313" key="12">
    <source>
        <dbReference type="EMBL" id="AAQ00135.1"/>
    </source>
</evidence>
<dbReference type="Pfam" id="PF04257">
    <property type="entry name" value="Exonuc_V_gamma"/>
    <property type="match status" value="1"/>
</dbReference>
<evidence type="ECO:0000256" key="7">
    <source>
        <dbReference type="ARBA" id="ARBA00022840"/>
    </source>
</evidence>
<evidence type="ECO:0000256" key="1">
    <source>
        <dbReference type="ARBA" id="ARBA00022722"/>
    </source>
</evidence>
<organism evidence="12 13">
    <name type="scientific">Prochlorococcus marinus (strain SARG / CCMP1375 / SS120)</name>
    <dbReference type="NCBI Taxonomy" id="167539"/>
    <lineage>
        <taxon>Bacteria</taxon>
        <taxon>Bacillati</taxon>
        <taxon>Cyanobacteriota</taxon>
        <taxon>Cyanophyceae</taxon>
        <taxon>Synechococcales</taxon>
        <taxon>Prochlorococcaceae</taxon>
        <taxon>Prochlorococcus</taxon>
    </lineage>
</organism>
<dbReference type="PANTHER" id="PTHR30591">
    <property type="entry name" value="RECBCD ENZYME SUBUNIT RECC"/>
    <property type="match status" value="1"/>
</dbReference>
<evidence type="ECO:0000256" key="9">
    <source>
        <dbReference type="ARBA" id="ARBA00023204"/>
    </source>
</evidence>
<dbReference type="GO" id="GO:0006281">
    <property type="term" value="P:DNA repair"/>
    <property type="evidence" value="ECO:0007669"/>
    <property type="project" value="UniProtKB-KW"/>
</dbReference>
<dbReference type="PIRSF" id="PIRSF000980">
    <property type="entry name" value="RecC"/>
    <property type="match status" value="1"/>
</dbReference>
<dbReference type="AlphaFoldDB" id="Q7VBK2"/>